<dbReference type="EMBL" id="KZ857408">
    <property type="protein sequence ID" value="RDX48914.1"/>
    <property type="molecule type" value="Genomic_DNA"/>
</dbReference>
<dbReference type="AlphaFoldDB" id="A0A371D8Q3"/>
<gene>
    <name evidence="1" type="ORF">OH76DRAFT_613263</name>
</gene>
<reference evidence="1 2" key="1">
    <citation type="journal article" date="2018" name="Biotechnol. Biofuels">
        <title>Integrative visual omics of the white-rot fungus Polyporus brumalis exposes the biotechnological potential of its oxidative enzymes for delignifying raw plant biomass.</title>
        <authorList>
            <person name="Miyauchi S."/>
            <person name="Rancon A."/>
            <person name="Drula E."/>
            <person name="Hage H."/>
            <person name="Chaduli D."/>
            <person name="Favel A."/>
            <person name="Grisel S."/>
            <person name="Henrissat B."/>
            <person name="Herpoel-Gimbert I."/>
            <person name="Ruiz-Duenas F.J."/>
            <person name="Chevret D."/>
            <person name="Hainaut M."/>
            <person name="Lin J."/>
            <person name="Wang M."/>
            <person name="Pangilinan J."/>
            <person name="Lipzen A."/>
            <person name="Lesage-Meessen L."/>
            <person name="Navarro D."/>
            <person name="Riley R."/>
            <person name="Grigoriev I.V."/>
            <person name="Zhou S."/>
            <person name="Raouche S."/>
            <person name="Rosso M.N."/>
        </authorList>
    </citation>
    <scope>NUCLEOTIDE SEQUENCE [LARGE SCALE GENOMIC DNA]</scope>
    <source>
        <strain evidence="1 2">BRFM 1820</strain>
    </source>
</reference>
<evidence type="ECO:0000313" key="1">
    <source>
        <dbReference type="EMBL" id="RDX48914.1"/>
    </source>
</evidence>
<dbReference type="Proteomes" id="UP000256964">
    <property type="component" value="Unassembled WGS sequence"/>
</dbReference>
<keyword evidence="2" id="KW-1185">Reference proteome</keyword>
<name>A0A371D8Q3_9APHY</name>
<protein>
    <submittedName>
        <fullName evidence="1">Uncharacterized protein</fullName>
    </submittedName>
</protein>
<proteinExistence type="predicted"/>
<organism evidence="1 2">
    <name type="scientific">Lentinus brumalis</name>
    <dbReference type="NCBI Taxonomy" id="2498619"/>
    <lineage>
        <taxon>Eukaryota</taxon>
        <taxon>Fungi</taxon>
        <taxon>Dikarya</taxon>
        <taxon>Basidiomycota</taxon>
        <taxon>Agaricomycotina</taxon>
        <taxon>Agaricomycetes</taxon>
        <taxon>Polyporales</taxon>
        <taxon>Polyporaceae</taxon>
        <taxon>Lentinus</taxon>
    </lineage>
</organism>
<accession>A0A371D8Q3</accession>
<evidence type="ECO:0000313" key="2">
    <source>
        <dbReference type="Proteomes" id="UP000256964"/>
    </source>
</evidence>
<sequence>MQSEGGAEGLAGLVLLRDVGALPVHDDDREGPRKVQHARTNESVISYCHLPFDEERWHPWLLTQQEYLLYHEGDAVTVRYTTHSTLRTLQVSYRPVVLCLSPPSLCLNRL</sequence>